<feature type="domain" description="IRS-type PTB" evidence="1">
    <location>
        <begin position="44"/>
        <end position="122"/>
    </location>
</feature>
<dbReference type="InterPro" id="IPR037746">
    <property type="entry name" value="Dok-7"/>
</dbReference>
<dbReference type="GO" id="GO:0019901">
    <property type="term" value="F:protein kinase binding"/>
    <property type="evidence" value="ECO:0007669"/>
    <property type="project" value="InterPro"/>
</dbReference>
<dbReference type="Pfam" id="PF02174">
    <property type="entry name" value="IRS"/>
    <property type="match status" value="1"/>
</dbReference>
<dbReference type="PANTHER" id="PTHR21636">
    <property type="entry name" value="PROTEIN DOK-7"/>
    <property type="match status" value="1"/>
</dbReference>
<organism evidence="2 3">
    <name type="scientific">Leptotrombidium deliense</name>
    <dbReference type="NCBI Taxonomy" id="299467"/>
    <lineage>
        <taxon>Eukaryota</taxon>
        <taxon>Metazoa</taxon>
        <taxon>Ecdysozoa</taxon>
        <taxon>Arthropoda</taxon>
        <taxon>Chelicerata</taxon>
        <taxon>Arachnida</taxon>
        <taxon>Acari</taxon>
        <taxon>Acariformes</taxon>
        <taxon>Trombidiformes</taxon>
        <taxon>Prostigmata</taxon>
        <taxon>Anystina</taxon>
        <taxon>Parasitengona</taxon>
        <taxon>Trombiculoidea</taxon>
        <taxon>Trombiculidae</taxon>
        <taxon>Leptotrombidium</taxon>
    </lineage>
</organism>
<evidence type="ECO:0000313" key="3">
    <source>
        <dbReference type="Proteomes" id="UP000288716"/>
    </source>
</evidence>
<dbReference type="AlphaFoldDB" id="A0A443SWF0"/>
<dbReference type="SUPFAM" id="SSF50729">
    <property type="entry name" value="PH domain-like"/>
    <property type="match status" value="1"/>
</dbReference>
<proteinExistence type="predicted"/>
<comment type="caution">
    <text evidence="2">The sequence shown here is derived from an EMBL/GenBank/DDBJ whole genome shotgun (WGS) entry which is preliminary data.</text>
</comment>
<name>A0A443SWF0_9ACAR</name>
<evidence type="ECO:0000259" key="1">
    <source>
        <dbReference type="PROSITE" id="PS51064"/>
    </source>
</evidence>
<dbReference type="GO" id="GO:0007528">
    <property type="term" value="P:neuromuscular junction development"/>
    <property type="evidence" value="ECO:0007669"/>
    <property type="project" value="TreeGrafter"/>
</dbReference>
<dbReference type="VEuPathDB" id="VectorBase:LDEU000191"/>
<dbReference type="STRING" id="299467.A0A443SWF0"/>
<dbReference type="PROSITE" id="PS51064">
    <property type="entry name" value="IRS_PTB"/>
    <property type="match status" value="1"/>
</dbReference>
<dbReference type="Proteomes" id="UP000288716">
    <property type="component" value="Unassembled WGS sequence"/>
</dbReference>
<keyword evidence="3" id="KW-1185">Reference proteome</keyword>
<dbReference type="PANTHER" id="PTHR21636:SF2">
    <property type="entry name" value="PROTEIN DOK-7"/>
    <property type="match status" value="1"/>
</dbReference>
<sequence>MEHGFTFDKESNTMAIICTESVVLLAFDSREMLLQWQMKIRTHLAEEIQFLVQITSLPAKSKLSTGPARLHIQDGKFCLVTAVPPRLSGIWPLQELRRYGVADGKFCFEGGKHCGKVHFVYH</sequence>
<protein>
    <recommendedName>
        <fullName evidence="1">IRS-type PTB domain-containing protein</fullName>
    </recommendedName>
</protein>
<dbReference type="EMBL" id="NCKV01000044">
    <property type="protein sequence ID" value="RWS31845.1"/>
    <property type="molecule type" value="Genomic_DNA"/>
</dbReference>
<dbReference type="SMART" id="SM01244">
    <property type="entry name" value="IRS"/>
    <property type="match status" value="1"/>
</dbReference>
<dbReference type="Gene3D" id="2.30.29.30">
    <property type="entry name" value="Pleckstrin-homology domain (PH domain)/Phosphotyrosine-binding domain (PTB)"/>
    <property type="match status" value="2"/>
</dbReference>
<dbReference type="InterPro" id="IPR002404">
    <property type="entry name" value="IRS_PTB"/>
</dbReference>
<dbReference type="OrthoDB" id="6537982at2759"/>
<accession>A0A443SWF0</accession>
<reference evidence="2 3" key="1">
    <citation type="journal article" date="2018" name="Gigascience">
        <title>Genomes of trombidid mites reveal novel predicted allergens and laterally-transferred genes associated with secondary metabolism.</title>
        <authorList>
            <person name="Dong X."/>
            <person name="Chaisiri K."/>
            <person name="Xia D."/>
            <person name="Armstrong S.D."/>
            <person name="Fang Y."/>
            <person name="Donnelly M.J."/>
            <person name="Kadowaki T."/>
            <person name="McGarry J.W."/>
            <person name="Darby A.C."/>
            <person name="Makepeace B.L."/>
        </authorList>
    </citation>
    <scope>NUCLEOTIDE SEQUENCE [LARGE SCALE GENOMIC DNA]</scope>
    <source>
        <strain evidence="2">UoL-UT</strain>
    </source>
</reference>
<evidence type="ECO:0000313" key="2">
    <source>
        <dbReference type="EMBL" id="RWS31845.1"/>
    </source>
</evidence>
<dbReference type="InterPro" id="IPR011993">
    <property type="entry name" value="PH-like_dom_sf"/>
</dbReference>
<gene>
    <name evidence="2" type="ORF">B4U80_10923</name>
</gene>